<reference evidence="2 3" key="1">
    <citation type="submission" date="2011-08" db="EMBL/GenBank/DDBJ databases">
        <title>The Genome Sequence of Selenomonas noxia F0398.</title>
        <authorList>
            <consortium name="The Broad Institute Genome Sequencing Platform"/>
            <person name="Earl A."/>
            <person name="Ward D."/>
            <person name="Feldgarden M."/>
            <person name="Gevers D."/>
            <person name="Izard J."/>
            <person name="Ganesan A."/>
            <person name="Blanton J.M."/>
            <person name="Baranova O.V."/>
            <person name="Tanner A.C."/>
            <person name="Dewhirst F.E."/>
            <person name="Young S.K."/>
            <person name="Zeng Q."/>
            <person name="Gargeya S."/>
            <person name="Fitzgerald M."/>
            <person name="Haas B."/>
            <person name="Abouelleil A."/>
            <person name="Alvarado L."/>
            <person name="Arachchi H.M."/>
            <person name="Berlin A."/>
            <person name="Brown A."/>
            <person name="Chapman S.B."/>
            <person name="Chen Z."/>
            <person name="Dunbar C."/>
            <person name="Freedman E."/>
            <person name="Gearin G."/>
            <person name="Gellesch M."/>
            <person name="Goldberg J."/>
            <person name="Griggs A."/>
            <person name="Gujja S."/>
            <person name="Heiman D."/>
            <person name="Howarth C."/>
            <person name="Larson L."/>
            <person name="Lui A."/>
            <person name="MacDonald P.J.P."/>
            <person name="Montmayeur A."/>
            <person name="Murphy C."/>
            <person name="Neiman D."/>
            <person name="Pearson M."/>
            <person name="Priest M."/>
            <person name="Roberts A."/>
            <person name="Saif S."/>
            <person name="Shea T."/>
            <person name="Shenoy N."/>
            <person name="Sisk P."/>
            <person name="Stolte C."/>
            <person name="Sykes S."/>
            <person name="Wortman J."/>
            <person name="Nusbaum C."/>
            <person name="Birren B."/>
        </authorList>
    </citation>
    <scope>NUCLEOTIDE SEQUENCE [LARGE SCALE GENOMIC DNA]</scope>
    <source>
        <strain evidence="2 3">F0398</strain>
    </source>
</reference>
<evidence type="ECO:0000313" key="2">
    <source>
        <dbReference type="EMBL" id="EHG25317.1"/>
    </source>
</evidence>
<comment type="caution">
    <text evidence="2">The sequence shown here is derived from an EMBL/GenBank/DDBJ whole genome shotgun (WGS) entry which is preliminary data.</text>
</comment>
<dbReference type="Proteomes" id="UP000003175">
    <property type="component" value="Unassembled WGS sequence"/>
</dbReference>
<dbReference type="InterPro" id="IPR036653">
    <property type="entry name" value="CinA-like_C"/>
</dbReference>
<dbReference type="SUPFAM" id="SSF142433">
    <property type="entry name" value="CinA-like"/>
    <property type="match status" value="1"/>
</dbReference>
<proteinExistence type="predicted"/>
<dbReference type="InterPro" id="IPR008136">
    <property type="entry name" value="CinA_C"/>
</dbReference>
<dbReference type="GeneID" id="32476010"/>
<feature type="domain" description="CinA C-terminal" evidence="1">
    <location>
        <begin position="6"/>
        <end position="158"/>
    </location>
</feature>
<sequence>MKPVLDSLSEEVGRKLRAAGLTIACAESCTGGLLTSTLTDVPGSSFYVMGSVVSYSNDVKSRILHVSGDTLAVFGAVSAETAHEMAEGVRNLIQTDIGVGITGITGPDGGSCEKPVGLVYIAVSTGAHITASKNNFPGTRAENKMMAVEKALTMIQSAIRSIDG</sequence>
<dbReference type="RefSeq" id="WP_006694279.1">
    <property type="nucleotide sequence ID" value="NZ_JH376858.1"/>
</dbReference>
<dbReference type="Gene3D" id="3.90.950.20">
    <property type="entry name" value="CinA-like"/>
    <property type="match status" value="1"/>
</dbReference>
<evidence type="ECO:0000313" key="3">
    <source>
        <dbReference type="Proteomes" id="UP000003175"/>
    </source>
</evidence>
<organism evidence="2 3">
    <name type="scientific">Selenomonas noxia F0398</name>
    <dbReference type="NCBI Taxonomy" id="702437"/>
    <lineage>
        <taxon>Bacteria</taxon>
        <taxon>Bacillati</taxon>
        <taxon>Bacillota</taxon>
        <taxon>Negativicutes</taxon>
        <taxon>Selenomonadales</taxon>
        <taxon>Selenomonadaceae</taxon>
        <taxon>Selenomonas</taxon>
    </lineage>
</organism>
<gene>
    <name evidence="2" type="ORF">HMPREF9432_00697</name>
</gene>
<protein>
    <recommendedName>
        <fullName evidence="1">CinA C-terminal domain-containing protein</fullName>
    </recommendedName>
</protein>
<dbReference type="Pfam" id="PF02464">
    <property type="entry name" value="CinA"/>
    <property type="match status" value="1"/>
</dbReference>
<keyword evidence="3" id="KW-1185">Reference proteome</keyword>
<name>A0ABP2MRB7_9FIRM</name>
<accession>A0ABP2MRB7</accession>
<dbReference type="NCBIfam" id="TIGR00199">
    <property type="entry name" value="PncC_domain"/>
    <property type="match status" value="1"/>
</dbReference>
<evidence type="ECO:0000259" key="1">
    <source>
        <dbReference type="Pfam" id="PF02464"/>
    </source>
</evidence>
<dbReference type="EMBL" id="ADGH01000004">
    <property type="protein sequence ID" value="EHG25317.1"/>
    <property type="molecule type" value="Genomic_DNA"/>
</dbReference>